<comment type="caution">
    <text evidence="3">The sequence shown here is derived from an EMBL/GenBank/DDBJ whole genome shotgun (WGS) entry which is preliminary data.</text>
</comment>
<evidence type="ECO:0000256" key="1">
    <source>
        <dbReference type="SAM" id="SignalP"/>
    </source>
</evidence>
<dbReference type="AlphaFoldDB" id="A0A538S9J3"/>
<evidence type="ECO:0000259" key="2">
    <source>
        <dbReference type="PROSITE" id="PS50106"/>
    </source>
</evidence>
<dbReference type="InterPro" id="IPR041489">
    <property type="entry name" value="PDZ_6"/>
</dbReference>
<gene>
    <name evidence="3" type="ORF">E6K73_12770</name>
</gene>
<reference evidence="3 4" key="1">
    <citation type="journal article" date="2019" name="Nat. Microbiol.">
        <title>Mediterranean grassland soil C-N compound turnover is dependent on rainfall and depth, and is mediated by genomically divergent microorganisms.</title>
        <authorList>
            <person name="Diamond S."/>
            <person name="Andeer P.F."/>
            <person name="Li Z."/>
            <person name="Crits-Christoph A."/>
            <person name="Burstein D."/>
            <person name="Anantharaman K."/>
            <person name="Lane K.R."/>
            <person name="Thomas B.C."/>
            <person name="Pan C."/>
            <person name="Northen T.R."/>
            <person name="Banfield J.F."/>
        </authorList>
    </citation>
    <scope>NUCLEOTIDE SEQUENCE [LARGE SCALE GENOMIC DNA]</scope>
    <source>
        <strain evidence="3">WS_3</strain>
    </source>
</reference>
<feature type="domain" description="PDZ" evidence="2">
    <location>
        <begin position="530"/>
        <end position="596"/>
    </location>
</feature>
<dbReference type="Pfam" id="PF05299">
    <property type="entry name" value="Peptidase_M61"/>
    <property type="match status" value="1"/>
</dbReference>
<dbReference type="EMBL" id="VBOT01000157">
    <property type="protein sequence ID" value="TMQ48027.1"/>
    <property type="molecule type" value="Genomic_DNA"/>
</dbReference>
<name>A0A538S9J3_UNCEI</name>
<organism evidence="3 4">
    <name type="scientific">Eiseniibacteriota bacterium</name>
    <dbReference type="NCBI Taxonomy" id="2212470"/>
    <lineage>
        <taxon>Bacteria</taxon>
        <taxon>Candidatus Eiseniibacteriota</taxon>
    </lineage>
</organism>
<protein>
    <submittedName>
        <fullName evidence="3">M61 family metallopeptidase</fullName>
    </submittedName>
</protein>
<dbReference type="Pfam" id="PF17899">
    <property type="entry name" value="Peptidase_M61_N"/>
    <property type="match status" value="1"/>
</dbReference>
<dbReference type="Proteomes" id="UP000320184">
    <property type="component" value="Unassembled WGS sequence"/>
</dbReference>
<dbReference type="Pfam" id="PF17820">
    <property type="entry name" value="PDZ_6"/>
    <property type="match status" value="1"/>
</dbReference>
<evidence type="ECO:0000313" key="3">
    <source>
        <dbReference type="EMBL" id="TMQ48027.1"/>
    </source>
</evidence>
<dbReference type="InterPro" id="IPR040756">
    <property type="entry name" value="Peptidase_M61_N"/>
</dbReference>
<feature type="chain" id="PRO_5021968215" evidence="1">
    <location>
        <begin position="29"/>
        <end position="616"/>
    </location>
</feature>
<dbReference type="Gene3D" id="2.30.42.10">
    <property type="match status" value="1"/>
</dbReference>
<proteinExistence type="predicted"/>
<dbReference type="Gene3D" id="1.10.390.10">
    <property type="entry name" value="Neutral Protease Domain 2"/>
    <property type="match status" value="1"/>
</dbReference>
<accession>A0A538S9J3</accession>
<dbReference type="SMART" id="SM00228">
    <property type="entry name" value="PDZ"/>
    <property type="match status" value="1"/>
</dbReference>
<evidence type="ECO:0000313" key="4">
    <source>
        <dbReference type="Proteomes" id="UP000320184"/>
    </source>
</evidence>
<dbReference type="InterPro" id="IPR007963">
    <property type="entry name" value="Peptidase_M61_catalytic"/>
</dbReference>
<keyword evidence="1" id="KW-0732">Signal</keyword>
<feature type="non-terminal residue" evidence="3">
    <location>
        <position position="616"/>
    </location>
</feature>
<feature type="signal peptide" evidence="1">
    <location>
        <begin position="1"/>
        <end position="28"/>
    </location>
</feature>
<dbReference type="Gene3D" id="2.60.40.3650">
    <property type="match status" value="1"/>
</dbReference>
<dbReference type="InterPro" id="IPR001478">
    <property type="entry name" value="PDZ"/>
</dbReference>
<dbReference type="PROSITE" id="PS50106">
    <property type="entry name" value="PDZ"/>
    <property type="match status" value="1"/>
</dbReference>
<sequence length="616" mass="68249">MVRMPRPAVPLTACLCLVPLLAAAPATAQRERGTITLSVDLGDAPRKIFHARMRIPVEPGPLSLSYPKWIPGEHGPTGPLTDLAGLRITAGRDTLAWRRDPVDMYLVRCTVPSPERTVEVALDFLSAATPEGFSSAASATENLALLSWNQVLLYPSGEPSDKLRYEASLRLPSGWRFATALPLRSQSGGVLRFAPVSLTTLIDSPVLTGAYFRSVPLAPGEAAPAFLDMACDSREGLEMAADQIAHYRRLIREAHALFGAHHYRQYHFLLSLSDHVAHFGLEHHESSDDRTAERMWIDDSIRIANTNLMPHELVHSWNGKYRRPAGLATPNYQEPMRDDLLWVYEGLTQYLGFVLGARSGVRTPRQAQEALALAAAHLDHRAGRAWRPLVDTAVEAQLLYAAAPQWQSWRRGVDFYDEGLLMWLEADVTIRRLTQGARSLDDFCRRFHGGKSGPPEVVPYTLDDVVREMNEVAPNDWRRFFSARVDSITPHPPMGGIQGGGWRLVYSDAPNGMLGALETEGKYVDLLYSLGFRLGTEQGDLQDVNPGSPAARAGVAPGMKLVAVNGRKWTKDVLLDAIRATQGSKEPLELLLENGDFLKTFRLDYHGGPRFPHLER</sequence>
<dbReference type="PIRSF" id="PIRSF016493">
    <property type="entry name" value="Glycyl_aminpptds"/>
    <property type="match status" value="1"/>
</dbReference>
<dbReference type="InterPro" id="IPR027268">
    <property type="entry name" value="Peptidase_M4/M1_CTD_sf"/>
</dbReference>
<dbReference type="InterPro" id="IPR036034">
    <property type="entry name" value="PDZ_sf"/>
</dbReference>
<dbReference type="SUPFAM" id="SSF50156">
    <property type="entry name" value="PDZ domain-like"/>
    <property type="match status" value="1"/>
</dbReference>
<dbReference type="InterPro" id="IPR024191">
    <property type="entry name" value="Peptidase_M61"/>
</dbReference>